<proteinExistence type="predicted"/>
<name>A0A382G107_9ZZZZ</name>
<evidence type="ECO:0000313" key="1">
    <source>
        <dbReference type="EMBL" id="SVB68243.1"/>
    </source>
</evidence>
<organism evidence="1">
    <name type="scientific">marine metagenome</name>
    <dbReference type="NCBI Taxonomy" id="408172"/>
    <lineage>
        <taxon>unclassified sequences</taxon>
        <taxon>metagenomes</taxon>
        <taxon>ecological metagenomes</taxon>
    </lineage>
</organism>
<sequence>MATFNRKGIHNWESGKRGFQPVLNDCQQIGLLLIWSQNYWKNSVGRQFLESRYRITLPTRTLTAYKTRLKTLWSNKSGALDEPAEWSDFKALLTNGVPERHLYNLHSRWRDIQKICLDVGVTPIRPTYRALKWWAYVSEYYGNNMSAASDRQIIGDQLMVRELISESTQTPLINEDIEMWLIHEPWQGQANMRKYLNLVAEKKITPIDWGKDGWGLEIADSLEKTDQYPKDYGLSMLNWLLSTSPEPYLLPSQIIERYSIFARP</sequence>
<protein>
    <submittedName>
        <fullName evidence="1">Uncharacterized protein</fullName>
    </submittedName>
</protein>
<accession>A0A382G107</accession>
<dbReference type="EMBL" id="UINC01052660">
    <property type="protein sequence ID" value="SVB68243.1"/>
    <property type="molecule type" value="Genomic_DNA"/>
</dbReference>
<reference evidence="1" key="1">
    <citation type="submission" date="2018-05" db="EMBL/GenBank/DDBJ databases">
        <authorList>
            <person name="Lanie J.A."/>
            <person name="Ng W.-L."/>
            <person name="Kazmierczak K.M."/>
            <person name="Andrzejewski T.M."/>
            <person name="Davidsen T.M."/>
            <person name="Wayne K.J."/>
            <person name="Tettelin H."/>
            <person name="Glass J.I."/>
            <person name="Rusch D."/>
            <person name="Podicherti R."/>
            <person name="Tsui H.-C.T."/>
            <person name="Winkler M.E."/>
        </authorList>
    </citation>
    <scope>NUCLEOTIDE SEQUENCE</scope>
</reference>
<dbReference type="AlphaFoldDB" id="A0A382G107"/>
<gene>
    <name evidence="1" type="ORF">METZ01_LOCUS221097</name>
</gene>